<accession>A0A934R4Y7</accession>
<evidence type="ECO:0000256" key="1">
    <source>
        <dbReference type="SAM" id="MobiDB-lite"/>
    </source>
</evidence>
<feature type="region of interest" description="Disordered" evidence="1">
    <location>
        <begin position="35"/>
        <end position="63"/>
    </location>
</feature>
<organism evidence="2 3">
    <name type="scientific">Luteolibacter yonseiensis</name>
    <dbReference type="NCBI Taxonomy" id="1144680"/>
    <lineage>
        <taxon>Bacteria</taxon>
        <taxon>Pseudomonadati</taxon>
        <taxon>Verrucomicrobiota</taxon>
        <taxon>Verrucomicrobiia</taxon>
        <taxon>Verrucomicrobiales</taxon>
        <taxon>Verrucomicrobiaceae</taxon>
        <taxon>Luteolibacter</taxon>
    </lineage>
</organism>
<evidence type="ECO:0000313" key="3">
    <source>
        <dbReference type="Proteomes" id="UP000600139"/>
    </source>
</evidence>
<reference evidence="2" key="1">
    <citation type="submission" date="2021-01" db="EMBL/GenBank/DDBJ databases">
        <title>Modified the classification status of verrucomicrobia.</title>
        <authorList>
            <person name="Feng X."/>
        </authorList>
    </citation>
    <scope>NUCLEOTIDE SEQUENCE</scope>
    <source>
        <strain evidence="2">JCM 18052</strain>
    </source>
</reference>
<evidence type="ECO:0000313" key="2">
    <source>
        <dbReference type="EMBL" id="MBK1816103.1"/>
    </source>
</evidence>
<sequence length="583" mass="63955">MRTSSISLPSLVGGFCGFIAAAAIGWSMAGDSSAPAVPGNEVPVTSGKNERVSRPSRQSAGAALAEKRLAPVRAAGNPEARMRATIDLANSLPVSDFAAWIDGGFFNLRGGAELTLFSKIQMERWMKEDPEGLVGWSMKNNSYQSREILAKWADKEPQRVIDFFKTHPDNAQEIGALHAIAKDHPDLALRRFQELAAAGISSNRTSEIFSLMLVLAEKSPAALEATLASLPSALYFEASCALSGQRLKASFATEIRALWEEPDGWKIFAQNTRYDRKSAAAIFDELANIPPAWRSALASDSWNFMDESTAGKWLDADLTGLGFTPEQEKSLKKSALGRMDRNKPEEALKRMTAMGLNEDERKNVISNIIYSSNHDPEKVETIIGLLGTEEDQKYARSLLQSRSDQENGNTPKTPDEWLAKVGDLDVKNNSGHSLIEQMQNWDSGKMAELKSQFSKMPDEKKQVVAQIVAKQMSYGLTDSGLTGDAIRYLVSHPVEVSEESPNTVDVGKSPSAMTSGYAVRLATRSPDEAAEWVRSLPAGDAKSWAEKNLATSWAQYDPKAVEQWLKTLPAASREEVRKHMNKN</sequence>
<proteinExistence type="predicted"/>
<name>A0A934R4Y7_9BACT</name>
<keyword evidence="3" id="KW-1185">Reference proteome</keyword>
<dbReference type="EMBL" id="JAENIK010000011">
    <property type="protein sequence ID" value="MBK1816103.1"/>
    <property type="molecule type" value="Genomic_DNA"/>
</dbReference>
<dbReference type="Proteomes" id="UP000600139">
    <property type="component" value="Unassembled WGS sequence"/>
</dbReference>
<dbReference type="AlphaFoldDB" id="A0A934R4Y7"/>
<gene>
    <name evidence="2" type="ORF">JIN84_10810</name>
</gene>
<protein>
    <submittedName>
        <fullName evidence="2">Uncharacterized protein</fullName>
    </submittedName>
</protein>
<dbReference type="RefSeq" id="WP_200351060.1">
    <property type="nucleotide sequence ID" value="NZ_BAABHZ010000006.1"/>
</dbReference>
<comment type="caution">
    <text evidence="2">The sequence shown here is derived from an EMBL/GenBank/DDBJ whole genome shotgun (WGS) entry which is preliminary data.</text>
</comment>